<protein>
    <submittedName>
        <fullName evidence="1">Uncharacterized protein</fullName>
    </submittedName>
</protein>
<keyword evidence="2" id="KW-1185">Reference proteome</keyword>
<evidence type="ECO:0000313" key="2">
    <source>
        <dbReference type="Proteomes" id="UP000010296"/>
    </source>
</evidence>
<dbReference type="HOGENOM" id="CLU_3183429_0_0_9"/>
<proteinExistence type="predicted"/>
<dbReference type="EMBL" id="AEPV01000037">
    <property type="protein sequence ID" value="EFU74130.1"/>
    <property type="molecule type" value="Genomic_DNA"/>
</dbReference>
<organism evidence="1 2">
    <name type="scientific">Enterococcus italicus (strain DSM 15952 / CCUG 50447 / LMG 22039 / TP 1.5)</name>
    <dbReference type="NCBI Taxonomy" id="888064"/>
    <lineage>
        <taxon>Bacteria</taxon>
        <taxon>Bacillati</taxon>
        <taxon>Bacillota</taxon>
        <taxon>Bacilli</taxon>
        <taxon>Lactobacillales</taxon>
        <taxon>Enterococcaceae</taxon>
        <taxon>Enterococcus</taxon>
    </lineage>
</organism>
<sequence>MFSPSFLEITLFYHFLYLIQIESKQIVSWKLELKRLHIKAIFAILI</sequence>
<reference evidence="1 2" key="1">
    <citation type="submission" date="2010-12" db="EMBL/GenBank/DDBJ databases">
        <authorList>
            <person name="Muzny D."/>
            <person name="Qin X."/>
            <person name="Deng J."/>
            <person name="Jiang H."/>
            <person name="Liu Y."/>
            <person name="Qu J."/>
            <person name="Song X.-Z."/>
            <person name="Zhang L."/>
            <person name="Thornton R."/>
            <person name="Coyle M."/>
            <person name="Francisco L."/>
            <person name="Jackson L."/>
            <person name="Javaid M."/>
            <person name="Korchina V."/>
            <person name="Kovar C."/>
            <person name="Mata R."/>
            <person name="Mathew T."/>
            <person name="Ngo R."/>
            <person name="Nguyen L."/>
            <person name="Nguyen N."/>
            <person name="Okwuonu G."/>
            <person name="Ongeri F."/>
            <person name="Pham C."/>
            <person name="Simmons D."/>
            <person name="Wilczek-Boney K."/>
            <person name="Hale W."/>
            <person name="Jakkamsetti A."/>
            <person name="Pham P."/>
            <person name="Ruth R."/>
            <person name="San Lucas F."/>
            <person name="Warren J."/>
            <person name="Zhang J."/>
            <person name="Zhao Z."/>
            <person name="Zhou C."/>
            <person name="Zhu D."/>
            <person name="Lee S."/>
            <person name="Bess C."/>
            <person name="Blankenburg K."/>
            <person name="Forbes L."/>
            <person name="Fu Q."/>
            <person name="Gubbala S."/>
            <person name="Hirani K."/>
            <person name="Jayaseelan J.C."/>
            <person name="Lara F."/>
            <person name="Munidasa M."/>
            <person name="Palculict T."/>
            <person name="Patil S."/>
            <person name="Pu L.-L."/>
            <person name="Saada N."/>
            <person name="Tang L."/>
            <person name="Weissenberger G."/>
            <person name="Zhu Y."/>
            <person name="Hemphill L."/>
            <person name="Shang Y."/>
            <person name="Youmans B."/>
            <person name="Ayvaz T."/>
            <person name="Ross M."/>
            <person name="Santibanez J."/>
            <person name="Aqrawi P."/>
            <person name="Gross S."/>
            <person name="Joshi V."/>
            <person name="Fowler G."/>
            <person name="Nazareth L."/>
            <person name="Reid J."/>
            <person name="Worley K."/>
            <person name="Petrosino J."/>
            <person name="Highlander S."/>
            <person name="Gibbs R."/>
        </authorList>
    </citation>
    <scope>NUCLEOTIDE SEQUENCE [LARGE SCALE GENOMIC DNA]</scope>
    <source>
        <strain evidence="2">DSM 15952 / CCUG 50447 / LMG 22039 / TP 1.5</strain>
    </source>
</reference>
<dbReference type="Proteomes" id="UP000010296">
    <property type="component" value="Unassembled WGS sequence"/>
</dbReference>
<dbReference type="AlphaFoldDB" id="E6LFA3"/>
<dbReference type="STRING" id="888064.HMPREF9088_1043"/>
<comment type="caution">
    <text evidence="1">The sequence shown here is derived from an EMBL/GenBank/DDBJ whole genome shotgun (WGS) entry which is preliminary data.</text>
</comment>
<name>E6LFA3_ENTI1</name>
<evidence type="ECO:0000313" key="1">
    <source>
        <dbReference type="EMBL" id="EFU74130.1"/>
    </source>
</evidence>
<gene>
    <name evidence="1" type="ORF">HMPREF9088_1043</name>
</gene>
<accession>E6LFA3</accession>